<dbReference type="VEuPathDB" id="AmoebaDB:NAEGRDRAFT_53043"/>
<dbReference type="KEGG" id="ngr:NAEGRDRAFT_53043"/>
<dbReference type="RefSeq" id="XP_002671263.1">
    <property type="nucleotide sequence ID" value="XM_002671217.1"/>
</dbReference>
<feature type="transmembrane region" description="Helical" evidence="1">
    <location>
        <begin position="206"/>
        <end position="232"/>
    </location>
</feature>
<evidence type="ECO:0000313" key="3">
    <source>
        <dbReference type="Proteomes" id="UP000006671"/>
    </source>
</evidence>
<sequence>MKVAVEGSSSLRVSEQAVQDQTVNNRIKQWSSYGSSENNYQAIEELIKKSKEMYSEEMRVDFSSQLARESIKRKALDTTLLVGSWYTGDMSVYTAKSGGGGGCETKTYPFIQMKSTGSSITVSVVGVSLLTIDSVVQRPFSTLYNGVLTYQKDSAPVCFDLKNGALSLSTDFLLCSSVNEKPTCSSVLDAVTITYNSPGTITSASIAGVVIVIVLVIVFCIACCVCCCCCMAEEEEEETEWLWVQ</sequence>
<accession>D2VXJ5</accession>
<keyword evidence="1" id="KW-1133">Transmembrane helix</keyword>
<evidence type="ECO:0000256" key="1">
    <source>
        <dbReference type="SAM" id="Phobius"/>
    </source>
</evidence>
<proteinExistence type="predicted"/>
<gene>
    <name evidence="2" type="ORF">NAEGRDRAFT_53043</name>
</gene>
<dbReference type="GeneID" id="8853889"/>
<protein>
    <submittedName>
        <fullName evidence="2">Predicted protein</fullName>
    </submittedName>
</protein>
<name>D2VXJ5_NAEGR</name>
<dbReference type="AlphaFoldDB" id="D2VXJ5"/>
<reference evidence="2 3" key="1">
    <citation type="journal article" date="2010" name="Cell">
        <title>The genome of Naegleria gruberi illuminates early eukaryotic versatility.</title>
        <authorList>
            <person name="Fritz-Laylin L.K."/>
            <person name="Prochnik S.E."/>
            <person name="Ginger M.L."/>
            <person name="Dacks J.B."/>
            <person name="Carpenter M.L."/>
            <person name="Field M.C."/>
            <person name="Kuo A."/>
            <person name="Paredez A."/>
            <person name="Chapman J."/>
            <person name="Pham J."/>
            <person name="Shu S."/>
            <person name="Neupane R."/>
            <person name="Cipriano M."/>
            <person name="Mancuso J."/>
            <person name="Tu H."/>
            <person name="Salamov A."/>
            <person name="Lindquist E."/>
            <person name="Shapiro H."/>
            <person name="Lucas S."/>
            <person name="Grigoriev I.V."/>
            <person name="Cande W.Z."/>
            <person name="Fulton C."/>
            <person name="Rokhsar D.S."/>
            <person name="Dawson S.C."/>
        </authorList>
    </citation>
    <scope>NUCLEOTIDE SEQUENCE [LARGE SCALE GENOMIC DNA]</scope>
    <source>
        <strain evidence="2 3">NEG-M</strain>
    </source>
</reference>
<dbReference type="Proteomes" id="UP000006671">
    <property type="component" value="Unassembled WGS sequence"/>
</dbReference>
<keyword evidence="1" id="KW-0472">Membrane</keyword>
<keyword evidence="1" id="KW-0812">Transmembrane</keyword>
<dbReference type="InParanoid" id="D2VXJ5"/>
<evidence type="ECO:0000313" key="2">
    <source>
        <dbReference type="EMBL" id="EFC38519.1"/>
    </source>
</evidence>
<dbReference type="EMBL" id="GG738907">
    <property type="protein sequence ID" value="EFC38519.1"/>
    <property type="molecule type" value="Genomic_DNA"/>
</dbReference>
<keyword evidence="3" id="KW-1185">Reference proteome</keyword>
<organism evidence="3">
    <name type="scientific">Naegleria gruberi</name>
    <name type="common">Amoeba</name>
    <dbReference type="NCBI Taxonomy" id="5762"/>
    <lineage>
        <taxon>Eukaryota</taxon>
        <taxon>Discoba</taxon>
        <taxon>Heterolobosea</taxon>
        <taxon>Tetramitia</taxon>
        <taxon>Eutetramitia</taxon>
        <taxon>Vahlkampfiidae</taxon>
        <taxon>Naegleria</taxon>
    </lineage>
</organism>